<reference evidence="2" key="2">
    <citation type="submission" date="2010-05" db="EMBL/GenBank/DDBJ databases">
        <title>The Genome Sequence of Magnaporthe poae strain ATCC 64411.</title>
        <authorList>
            <consortium name="The Broad Institute Genome Sequencing Platform"/>
            <consortium name="Broad Institute Genome Sequencing Center for Infectious Disease"/>
            <person name="Ma L.-J."/>
            <person name="Dead R."/>
            <person name="Young S."/>
            <person name="Zeng Q."/>
            <person name="Koehrsen M."/>
            <person name="Alvarado L."/>
            <person name="Berlin A."/>
            <person name="Chapman S.B."/>
            <person name="Chen Z."/>
            <person name="Freedman E."/>
            <person name="Gellesch M."/>
            <person name="Goldberg J."/>
            <person name="Griggs A."/>
            <person name="Gujja S."/>
            <person name="Heilman E.R."/>
            <person name="Heiman D."/>
            <person name="Hepburn T."/>
            <person name="Howarth C."/>
            <person name="Jen D."/>
            <person name="Larson L."/>
            <person name="Mehta T."/>
            <person name="Neiman D."/>
            <person name="Pearson M."/>
            <person name="Roberts A."/>
            <person name="Saif S."/>
            <person name="Shea T."/>
            <person name="Shenoy N."/>
            <person name="Sisk P."/>
            <person name="Stolte C."/>
            <person name="Sykes S."/>
            <person name="Walk T."/>
            <person name="White J."/>
            <person name="Yandava C."/>
            <person name="Haas B."/>
            <person name="Nusbaum C."/>
            <person name="Birren B."/>
        </authorList>
    </citation>
    <scope>NUCLEOTIDE SEQUENCE</scope>
    <source>
        <strain evidence="2">ATCC 64411</strain>
    </source>
</reference>
<name>A0A0C4DU22_MAGP6</name>
<feature type="region of interest" description="Disordered" evidence="1">
    <location>
        <begin position="221"/>
        <end position="243"/>
    </location>
</feature>
<organism evidence="3 4">
    <name type="scientific">Magnaporthiopsis poae (strain ATCC 64411 / 73-15)</name>
    <name type="common">Kentucky bluegrass fungus</name>
    <name type="synonym">Magnaporthe poae</name>
    <dbReference type="NCBI Taxonomy" id="644358"/>
    <lineage>
        <taxon>Eukaryota</taxon>
        <taxon>Fungi</taxon>
        <taxon>Dikarya</taxon>
        <taxon>Ascomycota</taxon>
        <taxon>Pezizomycotina</taxon>
        <taxon>Sordariomycetes</taxon>
        <taxon>Sordariomycetidae</taxon>
        <taxon>Magnaporthales</taxon>
        <taxon>Magnaporthaceae</taxon>
        <taxon>Magnaporthiopsis</taxon>
    </lineage>
</organism>
<dbReference type="Gene3D" id="3.30.300.30">
    <property type="match status" value="1"/>
</dbReference>
<reference evidence="3" key="5">
    <citation type="submission" date="2015-06" db="UniProtKB">
        <authorList>
            <consortium name="EnsemblFungi"/>
        </authorList>
    </citation>
    <scope>IDENTIFICATION</scope>
    <source>
        <strain evidence="3">ATCC 64411</strain>
    </source>
</reference>
<dbReference type="AlphaFoldDB" id="A0A0C4DU22"/>
<dbReference type="PANTHER" id="PTHR45527:SF15">
    <property type="entry name" value="NONRIBOSOMAL PEPTIDE SYNTHETASE EASA-RELATED"/>
    <property type="match status" value="1"/>
</dbReference>
<dbReference type="EMBL" id="ADBL01000824">
    <property type="status" value="NOT_ANNOTATED_CDS"/>
    <property type="molecule type" value="Genomic_DNA"/>
</dbReference>
<dbReference type="SUPFAM" id="SSF56801">
    <property type="entry name" value="Acetyl-CoA synthetase-like"/>
    <property type="match status" value="1"/>
</dbReference>
<dbReference type="PANTHER" id="PTHR45527">
    <property type="entry name" value="NONRIBOSOMAL PEPTIDE SYNTHETASE"/>
    <property type="match status" value="1"/>
</dbReference>
<dbReference type="GO" id="GO:0044550">
    <property type="term" value="P:secondary metabolite biosynthetic process"/>
    <property type="evidence" value="ECO:0007669"/>
    <property type="project" value="TreeGrafter"/>
</dbReference>
<protein>
    <submittedName>
        <fullName evidence="2 3">Uncharacterized protein</fullName>
    </submittedName>
</protein>
<reference evidence="4" key="1">
    <citation type="submission" date="2010-05" db="EMBL/GenBank/DDBJ databases">
        <title>The genome sequence of Magnaporthe poae strain ATCC 64411.</title>
        <authorList>
            <person name="Ma L.-J."/>
            <person name="Dead R."/>
            <person name="Young S."/>
            <person name="Zeng Q."/>
            <person name="Koehrsen M."/>
            <person name="Alvarado L."/>
            <person name="Berlin A."/>
            <person name="Chapman S.B."/>
            <person name="Chen Z."/>
            <person name="Freedman E."/>
            <person name="Gellesch M."/>
            <person name="Goldberg J."/>
            <person name="Griggs A."/>
            <person name="Gujja S."/>
            <person name="Heilman E.R."/>
            <person name="Heiman D."/>
            <person name="Hepburn T."/>
            <person name="Howarth C."/>
            <person name="Jen D."/>
            <person name="Larson L."/>
            <person name="Mehta T."/>
            <person name="Neiman D."/>
            <person name="Pearson M."/>
            <person name="Roberts A."/>
            <person name="Saif S."/>
            <person name="Shea T."/>
            <person name="Shenoy N."/>
            <person name="Sisk P."/>
            <person name="Stolte C."/>
            <person name="Sykes S."/>
            <person name="Walk T."/>
            <person name="White J."/>
            <person name="Yandava C."/>
            <person name="Haas B."/>
            <person name="Nusbaum C."/>
            <person name="Birren B."/>
        </authorList>
    </citation>
    <scope>NUCLEOTIDE SEQUENCE [LARGE SCALE GENOMIC DNA]</scope>
    <source>
        <strain evidence="4">ATCC 64411 / 73-15</strain>
    </source>
</reference>
<dbReference type="InterPro" id="IPR045851">
    <property type="entry name" value="AMP-bd_C_sf"/>
</dbReference>
<gene>
    <name evidence="2" type="ORF">MAPG_03456</name>
</gene>
<evidence type="ECO:0000313" key="4">
    <source>
        <dbReference type="Proteomes" id="UP000011715"/>
    </source>
</evidence>
<reference evidence="2" key="3">
    <citation type="submission" date="2011-03" db="EMBL/GenBank/DDBJ databases">
        <title>Annotation of Magnaporthe poae ATCC 64411.</title>
        <authorList>
            <person name="Ma L.-J."/>
            <person name="Dead R."/>
            <person name="Young S.K."/>
            <person name="Zeng Q."/>
            <person name="Gargeya S."/>
            <person name="Fitzgerald M."/>
            <person name="Haas B."/>
            <person name="Abouelleil A."/>
            <person name="Alvarado L."/>
            <person name="Arachchi H.M."/>
            <person name="Berlin A."/>
            <person name="Brown A."/>
            <person name="Chapman S.B."/>
            <person name="Chen Z."/>
            <person name="Dunbar C."/>
            <person name="Freedman E."/>
            <person name="Gearin G."/>
            <person name="Gellesch M."/>
            <person name="Goldberg J."/>
            <person name="Griggs A."/>
            <person name="Gujja S."/>
            <person name="Heiman D."/>
            <person name="Howarth C."/>
            <person name="Larson L."/>
            <person name="Lui A."/>
            <person name="MacDonald P.J.P."/>
            <person name="Mehta T."/>
            <person name="Montmayeur A."/>
            <person name="Murphy C."/>
            <person name="Neiman D."/>
            <person name="Pearson M."/>
            <person name="Priest M."/>
            <person name="Roberts A."/>
            <person name="Saif S."/>
            <person name="Shea T."/>
            <person name="Shenoy N."/>
            <person name="Sisk P."/>
            <person name="Stolte C."/>
            <person name="Sykes S."/>
            <person name="Yandava C."/>
            <person name="Wortman J."/>
            <person name="Nusbaum C."/>
            <person name="Birren B."/>
        </authorList>
    </citation>
    <scope>NUCLEOTIDE SEQUENCE</scope>
    <source>
        <strain evidence="2">ATCC 64411</strain>
    </source>
</reference>
<sequence length="388" mass="41003">MAEIKRAMVSHEAVRDIALAVGAHDCRDPDLVGFVTPKQGSEANGAVRTHLQALLPIYIVPEHAADGVFVPESEVKKIVRIMIPVVVGVSVNRVPANLCFAGVGGDPTTAMQAMALCRQRGVSLQVPDVLSSADIPAAAARATRLGGKAEAAAAGCGHELEEELAAFPLPPIQMFHLAWSRSERIITTGALIQVGEDIFPFMVTHRLVIDPVSRCTLLRDTDQPIDGTAPSPKRRQSGHISHGSAVCTSTRLDTGAAAALKLPFAAPGSNLGYRDTAASSTPIRAAEKTLSAGLPDLLPAVAARAFAAVFPDWEPPPFHTETHGRYHPLDAVVTAHCGLAHGDRASGARACRPRRLGQRVFKTKDARREVPGPACLISRPRCCGAAET</sequence>
<evidence type="ECO:0000256" key="1">
    <source>
        <dbReference type="SAM" id="MobiDB-lite"/>
    </source>
</evidence>
<dbReference type="GO" id="GO:0016874">
    <property type="term" value="F:ligase activity"/>
    <property type="evidence" value="ECO:0007669"/>
    <property type="project" value="UniProtKB-KW"/>
</dbReference>
<dbReference type="Proteomes" id="UP000011715">
    <property type="component" value="Unassembled WGS sequence"/>
</dbReference>
<proteinExistence type="predicted"/>
<reference evidence="3" key="4">
    <citation type="journal article" date="2015" name="G3 (Bethesda)">
        <title>Genome sequences of three phytopathogenic species of the Magnaporthaceae family of fungi.</title>
        <authorList>
            <person name="Okagaki L.H."/>
            <person name="Nunes C.C."/>
            <person name="Sailsbery J."/>
            <person name="Clay B."/>
            <person name="Brown D."/>
            <person name="John T."/>
            <person name="Oh Y."/>
            <person name="Young N."/>
            <person name="Fitzgerald M."/>
            <person name="Haas B.J."/>
            <person name="Zeng Q."/>
            <person name="Young S."/>
            <person name="Adiconis X."/>
            <person name="Fan L."/>
            <person name="Levin J.Z."/>
            <person name="Mitchell T.K."/>
            <person name="Okubara P.A."/>
            <person name="Farman M.L."/>
            <person name="Kohn L.M."/>
            <person name="Birren B."/>
            <person name="Ma L.-J."/>
            <person name="Dean R.A."/>
        </authorList>
    </citation>
    <scope>NUCLEOTIDE SEQUENCE</scope>
    <source>
        <strain evidence="3">ATCC 64411 / 73-15</strain>
    </source>
</reference>
<dbReference type="GO" id="GO:0005737">
    <property type="term" value="C:cytoplasm"/>
    <property type="evidence" value="ECO:0007669"/>
    <property type="project" value="TreeGrafter"/>
</dbReference>
<dbReference type="VEuPathDB" id="FungiDB:MAPG_03456"/>
<evidence type="ECO:0000313" key="3">
    <source>
        <dbReference type="EnsemblFungi" id="MAPG_03456T0"/>
    </source>
</evidence>
<dbReference type="GO" id="GO:0043041">
    <property type="term" value="P:amino acid activation for nonribosomal peptide biosynthetic process"/>
    <property type="evidence" value="ECO:0007669"/>
    <property type="project" value="TreeGrafter"/>
</dbReference>
<keyword evidence="4" id="KW-1185">Reference proteome</keyword>
<evidence type="ECO:0000313" key="2">
    <source>
        <dbReference type="EMBL" id="KLU84413.1"/>
    </source>
</evidence>
<accession>A0A0C4DU22</accession>
<dbReference type="GO" id="GO:0031177">
    <property type="term" value="F:phosphopantetheine binding"/>
    <property type="evidence" value="ECO:0007669"/>
    <property type="project" value="TreeGrafter"/>
</dbReference>
<dbReference type="EMBL" id="GL876967">
    <property type="protein sequence ID" value="KLU84413.1"/>
    <property type="molecule type" value="Genomic_DNA"/>
</dbReference>
<dbReference type="EnsemblFungi" id="MAPG_03456T0">
    <property type="protein sequence ID" value="MAPG_03456T0"/>
    <property type="gene ID" value="MAPG_03456"/>
</dbReference>